<protein>
    <recommendedName>
        <fullName evidence="1">DNA-directed DNA polymerase</fullName>
        <ecNumber evidence="1">2.7.7.7</ecNumber>
    </recommendedName>
</protein>
<dbReference type="SMART" id="SM00481">
    <property type="entry name" value="POLIIIAc"/>
    <property type="match status" value="1"/>
</dbReference>
<comment type="catalytic activity">
    <reaction evidence="6">
        <text>DNA(n) + a 2'-deoxyribonucleoside 5'-triphosphate = DNA(n+1) + diphosphate</text>
        <dbReference type="Rhea" id="RHEA:22508"/>
        <dbReference type="Rhea" id="RHEA-COMP:17339"/>
        <dbReference type="Rhea" id="RHEA-COMP:17340"/>
        <dbReference type="ChEBI" id="CHEBI:33019"/>
        <dbReference type="ChEBI" id="CHEBI:61560"/>
        <dbReference type="ChEBI" id="CHEBI:173112"/>
        <dbReference type="EC" id="2.7.7.7"/>
    </reaction>
</comment>
<evidence type="ECO:0000256" key="3">
    <source>
        <dbReference type="ARBA" id="ARBA00022695"/>
    </source>
</evidence>
<dbReference type="InterPro" id="IPR004013">
    <property type="entry name" value="PHP_dom"/>
</dbReference>
<dbReference type="Pfam" id="PF02811">
    <property type="entry name" value="PHP"/>
    <property type="match status" value="1"/>
</dbReference>
<dbReference type="PANTHER" id="PTHR32294">
    <property type="entry name" value="DNA POLYMERASE III SUBUNIT ALPHA"/>
    <property type="match status" value="1"/>
</dbReference>
<dbReference type="Pfam" id="PF07733">
    <property type="entry name" value="DNA_pol3_alpha"/>
    <property type="match status" value="1"/>
</dbReference>
<dbReference type="Gene3D" id="3.20.20.140">
    <property type="entry name" value="Metal-dependent hydrolases"/>
    <property type="match status" value="1"/>
</dbReference>
<dbReference type="SUPFAM" id="SSF89550">
    <property type="entry name" value="PHP domain-like"/>
    <property type="match status" value="1"/>
</dbReference>
<dbReference type="InterPro" id="IPR003141">
    <property type="entry name" value="Pol/His_phosphatase_N"/>
</dbReference>
<dbReference type="Pfam" id="PF14579">
    <property type="entry name" value="HHH_6"/>
    <property type="match status" value="1"/>
</dbReference>
<keyword evidence="9" id="KW-1185">Reference proteome</keyword>
<keyword evidence="4" id="KW-0235">DNA replication</keyword>
<dbReference type="InterPro" id="IPR029460">
    <property type="entry name" value="DNAPol_HHH"/>
</dbReference>
<evidence type="ECO:0000256" key="4">
    <source>
        <dbReference type="ARBA" id="ARBA00022705"/>
    </source>
</evidence>
<sequence>MIGVFYLQSFYSIMESIPSLESLVKKAKENQYQFLALSDHENLHGMVNFVELCQKNKIKPILGIKVFLSLKEIINKDKIINFLIYASNDIGINNLIKISNLIKTKQENITLKVLKKFQEGLFFIVSNVDFELSNINDWILIEKIFTQLKNNLNFFFFGLSLQSKRLEIFADIFLSLMKKLKIFVVPAHKTNFLEIEQEEGHKLLFELNNPLKYSQISSEEKMSFQFLNLREIQNKYNYYYNDNDYRECFLDLNSFMDKIQYNKLFPSDIGIPIWKESSEKNSFTYLEEITNVFLRKKISVFSARFPLYLERLKKELKIIKDMHYEDYFLIVFDIVRYTREKKILLGSGRGSSPGSLVCFCLDITEADPLYYNLLFERFLNPKRNKKPDIDLDFPDDKINIILKYIYEKYGEHYTSNIITFNTLTIKSFIRNTNYVNYLKKNLKFNDPDSKQIKILSQLEGIPQFTGTHSAGVIISNKNLLENIPIQKNPHINSPFKYQTQLDANYLEKIGLFKIDLLSLKSLSLIDKIIKEINKNREEKISWEQLPLNDLQTYQLLQKGDTEYIFQLESPAAKQVLRKIKPQNFEDLNAVLALNRPGQINYINNYCRNKHEEKNFLIEKSVYNYIEHTLKNTYGIILYQEQIMEISVYFAGYDFGEAEIFMKYIIQKVISDNDKNSIKSEFVKRSKQKGHSEQLANQIYDYILKFSNYSFNKSHSVSYSLISYRMAYLKTHFLVPFLTVILNEHQNIPFDKEMLLKKIKNTNEIKIIAPNIFISDIDYKLSKEKLLLPLTLIRNVNNEIASFLINERMKKKFVNFFDFKNRCQKVLNNDLLKDLVLSGIFDDFGLNKNTLLNEANLDYLEHEQYLLSFKKEIILDELPEEYLRKEIYRIFGFDLNVILN</sequence>
<keyword evidence="3" id="KW-0548">Nucleotidyltransferase</keyword>
<evidence type="ECO:0000259" key="7">
    <source>
        <dbReference type="SMART" id="SM00481"/>
    </source>
</evidence>
<dbReference type="Gene3D" id="1.10.150.870">
    <property type="match status" value="1"/>
</dbReference>
<organism evidence="8 9">
    <name type="scientific">Candidatus Phytoplasma rubi</name>
    <dbReference type="NCBI Taxonomy" id="399025"/>
    <lineage>
        <taxon>Bacteria</taxon>
        <taxon>Bacillati</taxon>
        <taxon>Mycoplasmatota</taxon>
        <taxon>Mollicutes</taxon>
        <taxon>Acholeplasmatales</taxon>
        <taxon>Acholeplasmataceae</taxon>
        <taxon>Candidatus Phytoplasma</taxon>
        <taxon>16SrV (Elm yellows group)</taxon>
    </lineage>
</organism>
<proteinExistence type="predicted"/>
<dbReference type="InterPro" id="IPR016195">
    <property type="entry name" value="Pol/histidinol_Pase-like"/>
</dbReference>
<dbReference type="InterPro" id="IPR011708">
    <property type="entry name" value="DNA_pol3_alpha_NTPase_dom"/>
</dbReference>
<evidence type="ECO:0000313" key="9">
    <source>
        <dbReference type="Proteomes" id="UP001164727"/>
    </source>
</evidence>
<dbReference type="InterPro" id="IPR040982">
    <property type="entry name" value="DNA_pol3_finger"/>
</dbReference>
<feature type="domain" description="Polymerase/histidinol phosphatase N-terminal" evidence="7">
    <location>
        <begin position="3"/>
        <end position="70"/>
    </location>
</feature>
<dbReference type="EC" id="2.7.7.7" evidence="1"/>
<evidence type="ECO:0000313" key="8">
    <source>
        <dbReference type="EMBL" id="WAN63414.1"/>
    </source>
</evidence>
<keyword evidence="2" id="KW-0808">Transferase</keyword>
<gene>
    <name evidence="8" type="ORF">RS022_05500</name>
</gene>
<dbReference type="EMBL" id="CP114006">
    <property type="protein sequence ID" value="WAN63414.1"/>
    <property type="molecule type" value="Genomic_DNA"/>
</dbReference>
<reference evidence="8 9" key="1">
    <citation type="journal article" date="2023" name="Microbiol. Resour. Announc.">
        <title>Complete Genome of 'Candidatus Phytoplasma rubi' RS, a Phytopathogenic Bacterium Associated with Rubus Stunt Disease.</title>
        <authorList>
            <person name="Duckeck D."/>
            <person name="Zubert C."/>
            <person name="Bohm J.W."/>
            <person name="Carminati G."/>
            <person name="Schneider B."/>
            <person name="Kube M."/>
        </authorList>
    </citation>
    <scope>NUCLEOTIDE SEQUENCE [LARGE SCALE GENOMIC DNA]</scope>
    <source>
        <strain evidence="8 9">RS</strain>
    </source>
</reference>
<dbReference type="Proteomes" id="UP001164727">
    <property type="component" value="Chromosome"/>
</dbReference>
<dbReference type="CDD" id="cd07431">
    <property type="entry name" value="PHP_PolIIIA"/>
    <property type="match status" value="1"/>
</dbReference>
<evidence type="ECO:0000256" key="5">
    <source>
        <dbReference type="ARBA" id="ARBA00022932"/>
    </source>
</evidence>
<evidence type="ECO:0000256" key="2">
    <source>
        <dbReference type="ARBA" id="ARBA00022679"/>
    </source>
</evidence>
<name>A0ABY7BRX9_9MOLU</name>
<evidence type="ECO:0000256" key="1">
    <source>
        <dbReference type="ARBA" id="ARBA00012417"/>
    </source>
</evidence>
<evidence type="ECO:0000256" key="6">
    <source>
        <dbReference type="ARBA" id="ARBA00049244"/>
    </source>
</evidence>
<accession>A0ABY7BRX9</accession>
<dbReference type="Pfam" id="PF17657">
    <property type="entry name" value="DNA_pol3_finger"/>
    <property type="match status" value="1"/>
</dbReference>
<dbReference type="RefSeq" id="WP_268849624.1">
    <property type="nucleotide sequence ID" value="NZ_CP114006.1"/>
</dbReference>
<dbReference type="PANTHER" id="PTHR32294:SF0">
    <property type="entry name" value="DNA POLYMERASE III SUBUNIT ALPHA"/>
    <property type="match status" value="1"/>
</dbReference>
<dbReference type="InterPro" id="IPR004805">
    <property type="entry name" value="DnaE2/DnaE/PolC"/>
</dbReference>
<keyword evidence="5" id="KW-0239">DNA-directed DNA polymerase</keyword>